<dbReference type="GeneID" id="90035899"/>
<dbReference type="EMBL" id="JBBJBU010000003">
    <property type="protein sequence ID" value="KAK7206367.1"/>
    <property type="molecule type" value="Genomic_DNA"/>
</dbReference>
<evidence type="ECO:0000256" key="9">
    <source>
        <dbReference type="SAM" id="MobiDB-lite"/>
    </source>
</evidence>
<evidence type="ECO:0000256" key="4">
    <source>
        <dbReference type="ARBA" id="ARBA00022553"/>
    </source>
</evidence>
<evidence type="ECO:0000256" key="3">
    <source>
        <dbReference type="ARBA" id="ARBA00013236"/>
    </source>
</evidence>
<comment type="function">
    <text evidence="8">Catalyzes the synthesis of beta-nicotinate D-ribonucleotide from nicotinate and 5-phospho-D-ribose 1-phosphate at the expense of ATP.</text>
</comment>
<reference evidence="12 13" key="1">
    <citation type="submission" date="2024-03" db="EMBL/GenBank/DDBJ databases">
        <title>Genome-scale model development and genomic sequencing of the oleaginous clade Lipomyces.</title>
        <authorList>
            <consortium name="Lawrence Berkeley National Laboratory"/>
            <person name="Czajka J.J."/>
            <person name="Han Y."/>
            <person name="Kim J."/>
            <person name="Mondo S.J."/>
            <person name="Hofstad B.A."/>
            <person name="Robles A."/>
            <person name="Haridas S."/>
            <person name="Riley R."/>
            <person name="LaButti K."/>
            <person name="Pangilinan J."/>
            <person name="Andreopoulos W."/>
            <person name="Lipzen A."/>
            <person name="Yan J."/>
            <person name="Wang M."/>
            <person name="Ng V."/>
            <person name="Grigoriev I.V."/>
            <person name="Spatafora J.W."/>
            <person name="Magnuson J.K."/>
            <person name="Baker S.E."/>
            <person name="Pomraning K.R."/>
        </authorList>
    </citation>
    <scope>NUCLEOTIDE SEQUENCE [LARGE SCALE GENOMIC DNA]</scope>
    <source>
        <strain evidence="12 13">Phaff 52-87</strain>
    </source>
</reference>
<protein>
    <recommendedName>
        <fullName evidence="3 8">Nicotinate phosphoribosyltransferase</fullName>
        <ecNumber evidence="3 8">6.3.4.21</ecNumber>
    </recommendedName>
</protein>
<dbReference type="InterPro" id="IPR006406">
    <property type="entry name" value="Nic_PRibTrfase"/>
</dbReference>
<dbReference type="GO" id="GO:0016757">
    <property type="term" value="F:glycosyltransferase activity"/>
    <property type="evidence" value="ECO:0007669"/>
    <property type="project" value="UniProtKB-KW"/>
</dbReference>
<evidence type="ECO:0000313" key="13">
    <source>
        <dbReference type="Proteomes" id="UP001498771"/>
    </source>
</evidence>
<dbReference type="PIRSF" id="PIRSF000484">
    <property type="entry name" value="NAPRT"/>
    <property type="match status" value="1"/>
</dbReference>
<dbReference type="InterPro" id="IPR040727">
    <property type="entry name" value="NAPRTase_N"/>
</dbReference>
<dbReference type="NCBIfam" id="NF003704">
    <property type="entry name" value="PRK05321.1"/>
    <property type="match status" value="1"/>
</dbReference>
<evidence type="ECO:0000256" key="1">
    <source>
        <dbReference type="ARBA" id="ARBA00004952"/>
    </source>
</evidence>
<evidence type="ECO:0000256" key="7">
    <source>
        <dbReference type="ARBA" id="ARBA00048668"/>
    </source>
</evidence>
<organism evidence="12 13">
    <name type="scientific">Myxozyma melibiosi</name>
    <dbReference type="NCBI Taxonomy" id="54550"/>
    <lineage>
        <taxon>Eukaryota</taxon>
        <taxon>Fungi</taxon>
        <taxon>Dikarya</taxon>
        <taxon>Ascomycota</taxon>
        <taxon>Saccharomycotina</taxon>
        <taxon>Lipomycetes</taxon>
        <taxon>Lipomycetales</taxon>
        <taxon>Lipomycetaceae</taxon>
        <taxon>Myxozyma</taxon>
    </lineage>
</organism>
<dbReference type="SUPFAM" id="SSF54675">
    <property type="entry name" value="Nicotinate/Quinolinate PRTase N-terminal domain-like"/>
    <property type="match status" value="1"/>
</dbReference>
<dbReference type="NCBIfam" id="TIGR01514">
    <property type="entry name" value="NAPRTase"/>
    <property type="match status" value="1"/>
</dbReference>
<feature type="region of interest" description="Disordered" evidence="9">
    <location>
        <begin position="423"/>
        <end position="447"/>
    </location>
</feature>
<dbReference type="PANTHER" id="PTHR11098:SF1">
    <property type="entry name" value="NICOTINATE PHOSPHORIBOSYLTRANSFERASE"/>
    <property type="match status" value="1"/>
</dbReference>
<dbReference type="RefSeq" id="XP_064769400.1">
    <property type="nucleotide sequence ID" value="XM_064910387.1"/>
</dbReference>
<gene>
    <name evidence="12" type="ORF">BZA70DRAFT_236687</name>
</gene>
<comment type="catalytic activity">
    <reaction evidence="7 8">
        <text>5-phospho-alpha-D-ribose 1-diphosphate + nicotinate + ATP + H2O = nicotinate beta-D-ribonucleotide + ADP + phosphate + diphosphate</text>
        <dbReference type="Rhea" id="RHEA:36163"/>
        <dbReference type="ChEBI" id="CHEBI:15377"/>
        <dbReference type="ChEBI" id="CHEBI:30616"/>
        <dbReference type="ChEBI" id="CHEBI:32544"/>
        <dbReference type="ChEBI" id="CHEBI:33019"/>
        <dbReference type="ChEBI" id="CHEBI:43474"/>
        <dbReference type="ChEBI" id="CHEBI:57502"/>
        <dbReference type="ChEBI" id="CHEBI:58017"/>
        <dbReference type="ChEBI" id="CHEBI:456216"/>
        <dbReference type="EC" id="6.3.4.21"/>
    </reaction>
</comment>
<dbReference type="HAMAP" id="MF_00570">
    <property type="entry name" value="NAPRTase"/>
    <property type="match status" value="1"/>
</dbReference>
<keyword evidence="4" id="KW-0597">Phosphoprotein</keyword>
<comment type="pathway">
    <text evidence="1 8">Cofactor biosynthesis; NAD(+) biosynthesis; nicotinate D-ribonucleotide from nicotinate: step 1/1.</text>
</comment>
<dbReference type="InterPro" id="IPR041525">
    <property type="entry name" value="N/Namide_PRibTrfase"/>
</dbReference>
<dbReference type="Pfam" id="PF17767">
    <property type="entry name" value="NAPRTase_N"/>
    <property type="match status" value="1"/>
</dbReference>
<keyword evidence="5 8" id="KW-0436">Ligase</keyword>
<proteinExistence type="inferred from homology"/>
<dbReference type="PANTHER" id="PTHR11098">
    <property type="entry name" value="NICOTINATE PHOSPHORIBOSYLTRANSFERASE"/>
    <property type="match status" value="1"/>
</dbReference>
<keyword evidence="6 8" id="KW-0662">Pyridine nucleotide biosynthesis</keyword>
<evidence type="ECO:0000256" key="5">
    <source>
        <dbReference type="ARBA" id="ARBA00022598"/>
    </source>
</evidence>
<dbReference type="Proteomes" id="UP001498771">
    <property type="component" value="Unassembled WGS sequence"/>
</dbReference>
<keyword evidence="12" id="KW-0328">Glycosyltransferase</keyword>
<comment type="caution">
    <text evidence="12">The sequence shown here is derived from an EMBL/GenBank/DDBJ whole genome shotgun (WGS) entry which is preliminary data.</text>
</comment>
<dbReference type="Pfam" id="PF04095">
    <property type="entry name" value="NAPRTase"/>
    <property type="match status" value="1"/>
</dbReference>
<dbReference type="EC" id="6.3.4.21" evidence="3 8"/>
<dbReference type="Gene3D" id="3.20.140.10">
    <property type="entry name" value="nicotinate phosphoribosyltransferase"/>
    <property type="match status" value="1"/>
</dbReference>
<feature type="domain" description="Nicotinate/nicotinamide phosphoribosyltransferase" evidence="10">
    <location>
        <begin position="169"/>
        <end position="414"/>
    </location>
</feature>
<evidence type="ECO:0000259" key="11">
    <source>
        <dbReference type="Pfam" id="PF17767"/>
    </source>
</evidence>
<keyword evidence="12" id="KW-0808">Transferase</keyword>
<evidence type="ECO:0000256" key="2">
    <source>
        <dbReference type="ARBA" id="ARBA00010897"/>
    </source>
</evidence>
<sequence length="447" mass="49593">MAQSAPERAIKSLLDTDLYKLTMQAAVLDHHPDIVVSYTFRNRTPEKKLNKEAFDWVSEQVKLLGSLAFTKDELTYLRSNVKQLPGRYLAFLETFRLNPDKQVFLSYNPATQETSARIEGLWVETILYEIPLLALISEAYFKFVDTDWDYSGQEARAEEKALELLSFGCAFSEFGTRRRRSFKAQEIVMRGLVAGDVKYQSSSDANVSAGLKGTSNVYFAWKFGILPIGTVAHEWIMGIAAITQDYSNANLLAMEQWRSTMGDRNVGVALTDTFGTDAFLKVFTPKLASIYSGVRQDSGDPLVFLEKVARFYDEKGIDKSKKVIVFSDSLDVESCKKYKAATDKAGMLCSFGVGTFFTSERLPHPLAPHKKSTPLNIVVKLASANGNPAVKISDNLGKNMGDKATVQRVKEELGYVERNWAGGDEDKRWQDPSAAAAAAAESGAVAR</sequence>
<name>A0ABR1F9A5_9ASCO</name>
<dbReference type="SUPFAM" id="SSF51690">
    <property type="entry name" value="Nicotinate/Quinolinate PRTase C-terminal domain-like"/>
    <property type="match status" value="1"/>
</dbReference>
<evidence type="ECO:0000259" key="10">
    <source>
        <dbReference type="Pfam" id="PF04095"/>
    </source>
</evidence>
<comment type="PTM">
    <text evidence="8">Transiently phosphorylated on a His residue during the reaction cycle. Phosphorylation strongly increases the affinity for substrates and increases the rate of nicotinate D-ribonucleotide production. Dephosphorylation regenerates the low-affinity form of the enzyme, leading to product release.</text>
</comment>
<keyword evidence="13" id="KW-1185">Reference proteome</keyword>
<evidence type="ECO:0000313" key="12">
    <source>
        <dbReference type="EMBL" id="KAK7206367.1"/>
    </source>
</evidence>
<comment type="similarity">
    <text evidence="2 8">Belongs to the NAPRTase family.</text>
</comment>
<dbReference type="InterPro" id="IPR007229">
    <property type="entry name" value="Nic_PRibTrfase-Fam"/>
</dbReference>
<accession>A0ABR1F9A5</accession>
<evidence type="ECO:0000256" key="6">
    <source>
        <dbReference type="ARBA" id="ARBA00022642"/>
    </source>
</evidence>
<evidence type="ECO:0000256" key="8">
    <source>
        <dbReference type="RuleBase" id="RU003838"/>
    </source>
</evidence>
<feature type="domain" description="Nicotinate phosphoribosyltransferase N-terminal" evidence="11">
    <location>
        <begin position="14"/>
        <end position="137"/>
    </location>
</feature>
<dbReference type="InterPro" id="IPR036068">
    <property type="entry name" value="Nicotinate_pribotase-like_C"/>
</dbReference>